<evidence type="ECO:0000256" key="1">
    <source>
        <dbReference type="SAM" id="MobiDB-lite"/>
    </source>
</evidence>
<accession>A0ABR3XA70</accession>
<gene>
    <name evidence="2" type="ORF">Daus18300_004281</name>
</gene>
<comment type="caution">
    <text evidence="2">The sequence shown here is derived from an EMBL/GenBank/DDBJ whole genome shotgun (WGS) entry which is preliminary data.</text>
</comment>
<dbReference type="EMBL" id="JAWRVE010000028">
    <property type="protein sequence ID" value="KAL1872735.1"/>
    <property type="molecule type" value="Genomic_DNA"/>
</dbReference>
<evidence type="ECO:0000313" key="2">
    <source>
        <dbReference type="EMBL" id="KAL1872735.1"/>
    </source>
</evidence>
<feature type="compositionally biased region" description="Basic and acidic residues" evidence="1">
    <location>
        <begin position="28"/>
        <end position="37"/>
    </location>
</feature>
<name>A0ABR3XA70_9PEZI</name>
<sequence>MYKKRIKDWAIDKNLKSDRFLNTPRVRQQRDATHEESQPSVRDAVNDAQGTSNYIELHPLPARQFQDGILPPAGEDRQRRYTDPAVTLPPQQRNDVQRWSSASQFHDDNASSPSLPQDGQVGDQVRTWFLLSSIRHRFLAASDTILRRDTTRLFDILNPAYEAISELAETEAEELLSVVVDLFELLHRRSNHQDMLRQLLHYVFTLIPEAVRQNHFLSRNSQVLSLLKQPDSDSSTGVSLDLAGATDSTVAAPRRDCYEQPCGAGPSIGIKFEGDYTYSF</sequence>
<dbReference type="Proteomes" id="UP001583177">
    <property type="component" value="Unassembled WGS sequence"/>
</dbReference>
<keyword evidence="3" id="KW-1185">Reference proteome</keyword>
<feature type="region of interest" description="Disordered" evidence="1">
    <location>
        <begin position="20"/>
        <end position="44"/>
    </location>
</feature>
<evidence type="ECO:0000313" key="3">
    <source>
        <dbReference type="Proteomes" id="UP001583177"/>
    </source>
</evidence>
<proteinExistence type="predicted"/>
<evidence type="ECO:0008006" key="4">
    <source>
        <dbReference type="Google" id="ProtNLM"/>
    </source>
</evidence>
<feature type="region of interest" description="Disordered" evidence="1">
    <location>
        <begin position="84"/>
        <end position="119"/>
    </location>
</feature>
<reference evidence="2 3" key="1">
    <citation type="journal article" date="2024" name="IMA Fungus">
        <title>IMA Genome - F19 : A genome assembly and annotation guide to empower mycologists, including annotated draft genome sequences of Ceratocystis pirilliformis, Diaporthe australafricana, Fusarium ophioides, Paecilomyces lecythidis, and Sporothrix stenoceras.</title>
        <authorList>
            <person name="Aylward J."/>
            <person name="Wilson A.M."/>
            <person name="Visagie C.M."/>
            <person name="Spraker J."/>
            <person name="Barnes I."/>
            <person name="Buitendag C."/>
            <person name="Ceriani C."/>
            <person name="Del Mar Angel L."/>
            <person name="du Plessis D."/>
            <person name="Fuchs T."/>
            <person name="Gasser K."/>
            <person name="Kramer D."/>
            <person name="Li W."/>
            <person name="Munsamy K."/>
            <person name="Piso A."/>
            <person name="Price J.L."/>
            <person name="Sonnekus B."/>
            <person name="Thomas C."/>
            <person name="van der Nest A."/>
            <person name="van Dijk A."/>
            <person name="van Heerden A."/>
            <person name="van Vuuren N."/>
            <person name="Yilmaz N."/>
            <person name="Duong T.A."/>
            <person name="van der Merwe N.A."/>
            <person name="Wingfield M.J."/>
            <person name="Wingfield B.D."/>
        </authorList>
    </citation>
    <scope>NUCLEOTIDE SEQUENCE [LARGE SCALE GENOMIC DNA]</scope>
    <source>
        <strain evidence="2 3">CMW 18300</strain>
    </source>
</reference>
<feature type="compositionally biased region" description="Polar residues" evidence="1">
    <location>
        <begin position="89"/>
        <end position="117"/>
    </location>
</feature>
<protein>
    <recommendedName>
        <fullName evidence="4">Clr5 domain-containing protein</fullName>
    </recommendedName>
</protein>
<organism evidence="2 3">
    <name type="scientific">Diaporthe australafricana</name>
    <dbReference type="NCBI Taxonomy" id="127596"/>
    <lineage>
        <taxon>Eukaryota</taxon>
        <taxon>Fungi</taxon>
        <taxon>Dikarya</taxon>
        <taxon>Ascomycota</taxon>
        <taxon>Pezizomycotina</taxon>
        <taxon>Sordariomycetes</taxon>
        <taxon>Sordariomycetidae</taxon>
        <taxon>Diaporthales</taxon>
        <taxon>Diaporthaceae</taxon>
        <taxon>Diaporthe</taxon>
    </lineage>
</organism>